<dbReference type="SMART" id="SM00642">
    <property type="entry name" value="Aamy"/>
    <property type="match status" value="1"/>
</dbReference>
<proteinExistence type="inferred from homology"/>
<dbReference type="SUPFAM" id="SSF51445">
    <property type="entry name" value="(Trans)glycosidases"/>
    <property type="match status" value="1"/>
</dbReference>
<gene>
    <name evidence="5" type="ORF">DFR50_102150</name>
</gene>
<feature type="domain" description="Glycosyl hydrolase family 13 catalytic" evidence="4">
    <location>
        <begin position="14"/>
        <end position="392"/>
    </location>
</feature>
<dbReference type="GO" id="GO:0004556">
    <property type="term" value="F:alpha-amylase activity"/>
    <property type="evidence" value="ECO:0007669"/>
    <property type="project" value="TreeGrafter"/>
</dbReference>
<reference evidence="5 6" key="1">
    <citation type="submission" date="2018-06" db="EMBL/GenBank/DDBJ databases">
        <title>Genomic Encyclopedia of Type Strains, Phase IV (KMG-IV): sequencing the most valuable type-strain genomes for metagenomic binning, comparative biology and taxonomic classification.</title>
        <authorList>
            <person name="Goeker M."/>
        </authorList>
    </citation>
    <scope>NUCLEOTIDE SEQUENCE [LARGE SCALE GENOMIC DNA]</scope>
    <source>
        <strain evidence="5 6">DSM 24875</strain>
    </source>
</reference>
<dbReference type="PANTHER" id="PTHR10357:SF179">
    <property type="entry name" value="NEUTRAL AND BASIC AMINO ACID TRANSPORT PROTEIN RBAT"/>
    <property type="match status" value="1"/>
</dbReference>
<dbReference type="EMBL" id="QNRK01000002">
    <property type="protein sequence ID" value="RBP17658.1"/>
    <property type="molecule type" value="Genomic_DNA"/>
</dbReference>
<keyword evidence="6" id="KW-1185">Reference proteome</keyword>
<evidence type="ECO:0000259" key="4">
    <source>
        <dbReference type="SMART" id="SM00642"/>
    </source>
</evidence>
<protein>
    <submittedName>
        <fullName evidence="5">Alpha-glucosidase</fullName>
    </submittedName>
</protein>
<comment type="similarity">
    <text evidence="1">Belongs to the glycosyl hydrolase 13 family.</text>
</comment>
<evidence type="ECO:0000313" key="6">
    <source>
        <dbReference type="Proteomes" id="UP000253529"/>
    </source>
</evidence>
<dbReference type="CDD" id="cd11331">
    <property type="entry name" value="AmyAc_OligoGlu_like"/>
    <property type="match status" value="1"/>
</dbReference>
<dbReference type="Gene3D" id="3.90.400.10">
    <property type="entry name" value="Oligo-1,6-glucosidase, Domain 2"/>
    <property type="match status" value="1"/>
</dbReference>
<sequence>MTEIAWWRSAVIYQVYPRSFQDSDGDGVGDLAGIAQRLDHLVRLGVDAVWISPIFPSPMRDFGYDVSDYCAIDPLFGTLADFDALLEAAHARGLRVILDFVPNHTSDQHPWFQESRASKSAPKRGWYVWRDPKPDGSPPNNWQSEFGGPAWTFDAATGQSYYHAYLTEQPDLDWRNPEVEAAMTDVLRFWFDRGVDGFRVDAIHHLHEDEEGRDNPPNPDWRPGMPPNDRWLQTRTIDQPGVHASIQAMRQIADAYPDRVMIGEAYLPIDRLMAYYGADLTGFHLPFNFHLISTDWKPAALAALIETYEAALPAGAWPNWVLGNHDRSRVASRIGPAQARVAAMLLLTLRGTPTIYQGEEIGMLDTPIPPDLVQDPYEKNLPGFGLGRDPVRTPMPWSGEPNGGFTSGRPWLPLAADAATRNVAAEAGDPRSMLSLYRALIRLRRASAALSLGDVRLLAATGAALVYERRLGGERVVVALNLTGRATSLPVGASACDVLLSTRLDDPAPPRAAIRLRADEGLVLRAPADHP</sequence>
<name>A0A366FSQ9_9HYPH</name>
<dbReference type="Proteomes" id="UP000253529">
    <property type="component" value="Unassembled WGS sequence"/>
</dbReference>
<evidence type="ECO:0000256" key="2">
    <source>
        <dbReference type="ARBA" id="ARBA00022801"/>
    </source>
</evidence>
<keyword evidence="3" id="KW-0326">Glycosidase</keyword>
<dbReference type="InterPro" id="IPR006047">
    <property type="entry name" value="GH13_cat_dom"/>
</dbReference>
<dbReference type="OrthoDB" id="9805159at2"/>
<evidence type="ECO:0000256" key="3">
    <source>
        <dbReference type="ARBA" id="ARBA00023295"/>
    </source>
</evidence>
<dbReference type="Gene3D" id="3.20.20.80">
    <property type="entry name" value="Glycosidases"/>
    <property type="match status" value="2"/>
</dbReference>
<dbReference type="PANTHER" id="PTHR10357">
    <property type="entry name" value="ALPHA-AMYLASE FAMILY MEMBER"/>
    <property type="match status" value="1"/>
</dbReference>
<organism evidence="5 6">
    <name type="scientific">Roseiarcus fermentans</name>
    <dbReference type="NCBI Taxonomy" id="1473586"/>
    <lineage>
        <taxon>Bacteria</taxon>
        <taxon>Pseudomonadati</taxon>
        <taxon>Pseudomonadota</taxon>
        <taxon>Alphaproteobacteria</taxon>
        <taxon>Hyphomicrobiales</taxon>
        <taxon>Roseiarcaceae</taxon>
        <taxon>Roseiarcus</taxon>
    </lineage>
</organism>
<comment type="caution">
    <text evidence="5">The sequence shown here is derived from an EMBL/GenBank/DDBJ whole genome shotgun (WGS) entry which is preliminary data.</text>
</comment>
<dbReference type="RefSeq" id="WP_113887611.1">
    <property type="nucleotide sequence ID" value="NZ_QNRK01000002.1"/>
</dbReference>
<evidence type="ECO:0000313" key="5">
    <source>
        <dbReference type="EMBL" id="RBP17658.1"/>
    </source>
</evidence>
<dbReference type="Pfam" id="PF00128">
    <property type="entry name" value="Alpha-amylase"/>
    <property type="match status" value="1"/>
</dbReference>
<dbReference type="FunFam" id="3.90.400.10:FF:000002">
    <property type="entry name" value="Sucrose isomerase"/>
    <property type="match status" value="1"/>
</dbReference>
<dbReference type="InterPro" id="IPR045857">
    <property type="entry name" value="O16G_dom_2"/>
</dbReference>
<dbReference type="AlphaFoldDB" id="A0A366FSQ9"/>
<dbReference type="SUPFAM" id="SSF51011">
    <property type="entry name" value="Glycosyl hydrolase domain"/>
    <property type="match status" value="1"/>
</dbReference>
<dbReference type="GO" id="GO:0009313">
    <property type="term" value="P:oligosaccharide catabolic process"/>
    <property type="evidence" value="ECO:0007669"/>
    <property type="project" value="TreeGrafter"/>
</dbReference>
<evidence type="ECO:0000256" key="1">
    <source>
        <dbReference type="ARBA" id="ARBA00008061"/>
    </source>
</evidence>
<dbReference type="InterPro" id="IPR017853">
    <property type="entry name" value="GH"/>
</dbReference>
<keyword evidence="2" id="KW-0378">Hydrolase</keyword>
<accession>A0A366FSQ9</accession>